<keyword evidence="3" id="KW-0813">Transport</keyword>
<dbReference type="Gene3D" id="2.30.30.60">
    <property type="match status" value="1"/>
</dbReference>
<dbReference type="Pfam" id="PF25886">
    <property type="entry name" value="Msy1"/>
    <property type="match status" value="1"/>
</dbReference>
<keyword evidence="3" id="KW-0109">Calcium transport</keyword>
<dbReference type="PANTHER" id="PTHR31323:SF15">
    <property type="entry name" value="MECHANOSENSITIVE ION CHANNEL PROTEIN MSY1"/>
    <property type="match status" value="1"/>
</dbReference>
<feature type="compositionally biased region" description="Acidic residues" evidence="13">
    <location>
        <begin position="27"/>
        <end position="36"/>
    </location>
</feature>
<feature type="compositionally biased region" description="Polar residues" evidence="13">
    <location>
        <begin position="70"/>
        <end position="79"/>
    </location>
</feature>
<evidence type="ECO:0000256" key="8">
    <source>
        <dbReference type="ARBA" id="ARBA00022989"/>
    </source>
</evidence>
<feature type="region of interest" description="Disordered" evidence="13">
    <location>
        <begin position="782"/>
        <end position="803"/>
    </location>
</feature>
<comment type="similarity">
    <text evidence="2 12">Belongs to the MscS (TC 1.A.23) family.</text>
</comment>
<dbReference type="PANTHER" id="PTHR31323">
    <property type="entry name" value="MECHANOSENSITIVE ION CHANNEL PROTEIN MSY2"/>
    <property type="match status" value="1"/>
</dbReference>
<dbReference type="PROSITE" id="PS00018">
    <property type="entry name" value="EF_HAND_1"/>
    <property type="match status" value="1"/>
</dbReference>
<evidence type="ECO:0000256" key="6">
    <source>
        <dbReference type="ARBA" id="ARBA00022837"/>
    </source>
</evidence>
<dbReference type="InterPro" id="IPR010920">
    <property type="entry name" value="LSM_dom_sf"/>
</dbReference>
<feature type="compositionally biased region" description="Polar residues" evidence="13">
    <location>
        <begin position="836"/>
        <end position="848"/>
    </location>
</feature>
<dbReference type="InterPro" id="IPR016688">
    <property type="entry name" value="MscS-like_plants/fungi"/>
</dbReference>
<dbReference type="GO" id="GO:0005789">
    <property type="term" value="C:endoplasmic reticulum membrane"/>
    <property type="evidence" value="ECO:0007669"/>
    <property type="project" value="UniProtKB-SubCell"/>
</dbReference>
<feature type="transmembrane region" description="Helical" evidence="14">
    <location>
        <begin position="200"/>
        <end position="221"/>
    </location>
</feature>
<dbReference type="GO" id="GO:0006874">
    <property type="term" value="P:intracellular calcium ion homeostasis"/>
    <property type="evidence" value="ECO:0007669"/>
    <property type="project" value="TreeGrafter"/>
</dbReference>
<dbReference type="Gene3D" id="1.10.238.10">
    <property type="entry name" value="EF-hand"/>
    <property type="match status" value="1"/>
</dbReference>
<dbReference type="InterPro" id="IPR011992">
    <property type="entry name" value="EF-hand-dom_pair"/>
</dbReference>
<keyword evidence="17" id="KW-1185">Reference proteome</keyword>
<accession>A0A1Y1ZF25</accession>
<dbReference type="STRING" id="1231657.A0A1Y1ZF25"/>
<evidence type="ECO:0000256" key="3">
    <source>
        <dbReference type="ARBA" id="ARBA00022568"/>
    </source>
</evidence>
<keyword evidence="12" id="KW-0256">Endoplasmic reticulum</keyword>
<feature type="transmembrane region" description="Helical" evidence="14">
    <location>
        <begin position="164"/>
        <end position="188"/>
    </location>
</feature>
<feature type="transmembrane region" description="Helical" evidence="14">
    <location>
        <begin position="504"/>
        <end position="526"/>
    </location>
</feature>
<keyword evidence="8 14" id="KW-1133">Transmembrane helix</keyword>
<dbReference type="GO" id="GO:0005262">
    <property type="term" value="F:calcium channel activity"/>
    <property type="evidence" value="ECO:0007669"/>
    <property type="project" value="UniProtKB-KW"/>
</dbReference>
<keyword evidence="3" id="KW-0406">Ion transport</keyword>
<feature type="compositionally biased region" description="Basic and acidic residues" evidence="13">
    <location>
        <begin position="849"/>
        <end position="860"/>
    </location>
</feature>
<keyword evidence="10" id="KW-0407">Ion channel</keyword>
<evidence type="ECO:0000256" key="11">
    <source>
        <dbReference type="ARBA" id="ARBA00036634"/>
    </source>
</evidence>
<evidence type="ECO:0000256" key="1">
    <source>
        <dbReference type="ARBA" id="ARBA00004127"/>
    </source>
</evidence>
<dbReference type="OrthoDB" id="544685at2759"/>
<feature type="transmembrane region" description="Helical" evidence="14">
    <location>
        <begin position="291"/>
        <end position="314"/>
    </location>
</feature>
<comment type="subcellular location">
    <subcellularLocation>
        <location evidence="1">Endomembrane system</location>
        <topology evidence="1">Multi-pass membrane protein</topology>
    </subcellularLocation>
    <subcellularLocation>
        <location evidence="12">Endoplasmic reticulum membrane</location>
    </subcellularLocation>
</comment>
<feature type="compositionally biased region" description="Basic and acidic residues" evidence="13">
    <location>
        <begin position="1"/>
        <end position="10"/>
    </location>
</feature>
<keyword evidence="6" id="KW-0106">Calcium</keyword>
<evidence type="ECO:0000259" key="15">
    <source>
        <dbReference type="PROSITE" id="PS50222"/>
    </source>
</evidence>
<dbReference type="InterPro" id="IPR006685">
    <property type="entry name" value="MscS_channel_2nd"/>
</dbReference>
<dbReference type="PROSITE" id="PS50222">
    <property type="entry name" value="EF_HAND_2"/>
    <property type="match status" value="1"/>
</dbReference>
<keyword evidence="9 12" id="KW-0472">Membrane</keyword>
<proteinExistence type="inferred from homology"/>
<evidence type="ECO:0000256" key="10">
    <source>
        <dbReference type="ARBA" id="ARBA00023303"/>
    </source>
</evidence>
<keyword evidence="4" id="KW-0107">Calcium channel</keyword>
<evidence type="ECO:0000256" key="5">
    <source>
        <dbReference type="ARBA" id="ARBA00022692"/>
    </source>
</evidence>
<name>A0A1Y1ZF25_9PLEO</name>
<dbReference type="InterPro" id="IPR058650">
    <property type="entry name" value="Msy1/2-like"/>
</dbReference>
<evidence type="ECO:0000313" key="17">
    <source>
        <dbReference type="Proteomes" id="UP000193144"/>
    </source>
</evidence>
<organism evidence="16 17">
    <name type="scientific">Clohesyomyces aquaticus</name>
    <dbReference type="NCBI Taxonomy" id="1231657"/>
    <lineage>
        <taxon>Eukaryota</taxon>
        <taxon>Fungi</taxon>
        <taxon>Dikarya</taxon>
        <taxon>Ascomycota</taxon>
        <taxon>Pezizomycotina</taxon>
        <taxon>Dothideomycetes</taxon>
        <taxon>Pleosporomycetidae</taxon>
        <taxon>Pleosporales</taxon>
        <taxon>Lindgomycetaceae</taxon>
        <taxon>Clohesyomyces</taxon>
    </lineage>
</organism>
<feature type="transmembrane region" description="Helical" evidence="14">
    <location>
        <begin position="249"/>
        <end position="271"/>
    </location>
</feature>
<feature type="region of interest" description="Disordered" evidence="13">
    <location>
        <begin position="815"/>
        <end position="983"/>
    </location>
</feature>
<dbReference type="InterPro" id="IPR002048">
    <property type="entry name" value="EF_hand_dom"/>
</dbReference>
<gene>
    <name evidence="16" type="ORF">BCR34DRAFT_388066</name>
</gene>
<protein>
    <recommendedName>
        <fullName evidence="12">Mechanosensitive ion channel protein</fullName>
    </recommendedName>
</protein>
<evidence type="ECO:0000256" key="9">
    <source>
        <dbReference type="ARBA" id="ARBA00023136"/>
    </source>
</evidence>
<feature type="region of interest" description="Disordered" evidence="13">
    <location>
        <begin position="1"/>
        <end position="56"/>
    </location>
</feature>
<dbReference type="Pfam" id="PF00924">
    <property type="entry name" value="MS_channel_2nd"/>
    <property type="match status" value="1"/>
</dbReference>
<feature type="region of interest" description="Disordered" evidence="13">
    <location>
        <begin position="95"/>
        <end position="129"/>
    </location>
</feature>
<dbReference type="GO" id="GO:0005509">
    <property type="term" value="F:calcium ion binding"/>
    <property type="evidence" value="ECO:0007669"/>
    <property type="project" value="InterPro"/>
</dbReference>
<comment type="catalytic activity">
    <reaction evidence="11">
        <text>Ca(2+)(in) = Ca(2+)(out)</text>
        <dbReference type="Rhea" id="RHEA:29671"/>
        <dbReference type="ChEBI" id="CHEBI:29108"/>
    </reaction>
</comment>
<evidence type="ECO:0000256" key="4">
    <source>
        <dbReference type="ARBA" id="ARBA00022673"/>
    </source>
</evidence>
<dbReference type="PIRSF" id="PIRSF017209">
    <property type="entry name" value="Memb_At2g17000_prd"/>
    <property type="match status" value="1"/>
</dbReference>
<keyword evidence="5 14" id="KW-0812">Transmembrane</keyword>
<sequence length="983" mass="110170">MTTPVDERPEPTYGMHSNMHGQRSSDDDGTFVEDEFNQQNTHAAPGIADPRERSNSHLTVNTEHLGPMKSVQSPSQTREQASRLDDDLAMLQIERQISNQDDLNREQSTSRSMRRQRSRRGDDPIDEFDAATNPLHEKAALYKPPEHPTTSFSKFFKKVHNSSFLVRYFVYITPLVLIILIPLLLGALVFKNATVGGVKLIWFCIWLEIVWLTLWAGRILAKCLPWPIGLVSSLFTNNSKKWRDMGKQLELPATLFFWWLAIEVSFLPTMTNHHYDGVKVTKHWEGTMNKVLVSIFVGMVLNFIEKIIIQLIAISFHLRTYADRIELNKFQIGSLAKLYKFSKEKIAMEDSEFEQTGTASGARTPGQFVKEAQKNTKEAFSKFGDVAGKIAGDFTGRQVTQSNHPHQVVLTLLGTAGGAQVLARRLYRTFAHEDTETVFSDDLKNAFENDEEAEAAFSMFDKDMNGDISMEELEAVCVEIGRERKSITASLKDLDSVVSKLDDVFMFIVIVITILVFISLISTSAAGVLTSAGSTLLALSWLFSTTAQEFLQSVIFVFVKHPFDVGDRVGIYGNTGALGRGDDYFVKEIALLYTEFKKMEGHVVQAPNSYLNTLFILNQRRSGGLAEAVPVTIKFGTTLDQIDQLRQRLLEFVKSEKREYQGNILTELREVFEAHSLTLNVVFFYKSNWQNELLRLQRRNKFICAMMVSMQELGIEGPRMRYPGQKESFPMYLQNVPHMATPGVGHNGTPDNPTGIMQHNEPQDPPFVPPASATSTTAPQRFGSILRTGGTGTRPRGESLAAMGRRVDFSLGMKDVSASDMPGDVYEDREAKSRSKATMNRVASPSRLSQERSRTSHETARSTSVAEGPSRQFGRLQRVNTDSTQARERSNHRNRFFGRSNRGQADEEAAMADIPESGNGTPTPKLDPRSGLVSPAAMRTQSQEDPVGSHHSSGALPSTADSERTFHAPHRAQTDTYEMRHLR</sequence>
<dbReference type="SUPFAM" id="SSF47473">
    <property type="entry name" value="EF-hand"/>
    <property type="match status" value="1"/>
</dbReference>
<keyword evidence="7" id="KW-1278">Translocase</keyword>
<feature type="domain" description="EF-hand" evidence="15">
    <location>
        <begin position="448"/>
        <end position="483"/>
    </location>
</feature>
<dbReference type="Proteomes" id="UP000193144">
    <property type="component" value="Unassembled WGS sequence"/>
</dbReference>
<feature type="region of interest" description="Disordered" evidence="13">
    <location>
        <begin position="63"/>
        <end position="82"/>
    </location>
</feature>
<evidence type="ECO:0000256" key="14">
    <source>
        <dbReference type="SAM" id="Phobius"/>
    </source>
</evidence>
<evidence type="ECO:0000313" key="16">
    <source>
        <dbReference type="EMBL" id="ORY08870.1"/>
    </source>
</evidence>
<dbReference type="InterPro" id="IPR018247">
    <property type="entry name" value="EF_Hand_1_Ca_BS"/>
</dbReference>
<reference evidence="16 17" key="1">
    <citation type="submission" date="2016-07" db="EMBL/GenBank/DDBJ databases">
        <title>Pervasive Adenine N6-methylation of Active Genes in Fungi.</title>
        <authorList>
            <consortium name="DOE Joint Genome Institute"/>
            <person name="Mondo S.J."/>
            <person name="Dannebaum R.O."/>
            <person name="Kuo R.C."/>
            <person name="Labutti K."/>
            <person name="Haridas S."/>
            <person name="Kuo A."/>
            <person name="Salamov A."/>
            <person name="Ahrendt S.R."/>
            <person name="Lipzen A."/>
            <person name="Sullivan W."/>
            <person name="Andreopoulos W.B."/>
            <person name="Clum A."/>
            <person name="Lindquist E."/>
            <person name="Daum C."/>
            <person name="Ramamoorthy G.K."/>
            <person name="Gryganskyi A."/>
            <person name="Culley D."/>
            <person name="Magnuson J.K."/>
            <person name="James T.Y."/>
            <person name="O'Malley M.A."/>
            <person name="Stajich J.E."/>
            <person name="Spatafora J.W."/>
            <person name="Visel A."/>
            <person name="Grigoriev I.V."/>
        </authorList>
    </citation>
    <scope>NUCLEOTIDE SEQUENCE [LARGE SCALE GENOMIC DNA]</scope>
    <source>
        <strain evidence="16 17">CBS 115471</strain>
    </source>
</reference>
<feature type="compositionally biased region" description="Polar residues" evidence="13">
    <location>
        <begin position="939"/>
        <end position="960"/>
    </location>
</feature>
<comment type="caution">
    <text evidence="16">The sequence shown here is derived from an EMBL/GenBank/DDBJ whole genome shotgun (WGS) entry which is preliminary data.</text>
</comment>
<dbReference type="AlphaFoldDB" id="A0A1Y1ZF25"/>
<evidence type="ECO:0000256" key="7">
    <source>
        <dbReference type="ARBA" id="ARBA00022967"/>
    </source>
</evidence>
<evidence type="ECO:0000256" key="12">
    <source>
        <dbReference type="PIRNR" id="PIRNR017209"/>
    </source>
</evidence>
<dbReference type="SUPFAM" id="SSF50182">
    <property type="entry name" value="Sm-like ribonucleoproteins"/>
    <property type="match status" value="1"/>
</dbReference>
<dbReference type="InterPro" id="IPR023408">
    <property type="entry name" value="MscS_beta-dom_sf"/>
</dbReference>
<dbReference type="EMBL" id="MCFA01000094">
    <property type="protein sequence ID" value="ORY08870.1"/>
    <property type="molecule type" value="Genomic_DNA"/>
</dbReference>
<evidence type="ECO:0000256" key="13">
    <source>
        <dbReference type="SAM" id="MobiDB-lite"/>
    </source>
</evidence>
<dbReference type="FunFam" id="1.10.238.10:FF:000345">
    <property type="entry name" value="Mechanosensitive ion channel protein"/>
    <property type="match status" value="1"/>
</dbReference>
<evidence type="ECO:0000256" key="2">
    <source>
        <dbReference type="ARBA" id="ARBA00008017"/>
    </source>
</evidence>